<dbReference type="SUPFAM" id="SSF48592">
    <property type="entry name" value="GroEL equatorial domain-like"/>
    <property type="match status" value="1"/>
</dbReference>
<dbReference type="GO" id="GO:0140662">
    <property type="term" value="F:ATP-dependent protein folding chaperone"/>
    <property type="evidence" value="ECO:0007669"/>
    <property type="project" value="InterPro"/>
</dbReference>
<keyword evidence="6" id="KW-1185">Reference proteome</keyword>
<dbReference type="Pfam" id="PF00118">
    <property type="entry name" value="Cpn60_TCP1"/>
    <property type="match status" value="1"/>
</dbReference>
<dbReference type="OMA" id="PAIEGIW"/>
<dbReference type="InterPro" id="IPR027413">
    <property type="entry name" value="GROEL-like_equatorial_sf"/>
</dbReference>
<keyword evidence="3" id="KW-0143">Chaperone</keyword>
<evidence type="ECO:0000256" key="1">
    <source>
        <dbReference type="ARBA" id="ARBA00022741"/>
    </source>
</evidence>
<reference evidence="6 7" key="1">
    <citation type="submission" date="2020-04" db="EMBL/GenBank/DDBJ databases">
        <title>Perkinsus olseni comparative genomics.</title>
        <authorList>
            <person name="Bogema D.R."/>
        </authorList>
    </citation>
    <scope>NUCLEOTIDE SEQUENCE [LARGE SCALE GENOMIC DNA]</scope>
    <source>
        <strain evidence="4">ATCC PRA-205</strain>
        <strain evidence="5 6">ATCC PRA-207</strain>
    </source>
</reference>
<dbReference type="EMBL" id="JABANM010032012">
    <property type="protein sequence ID" value="KAF4703632.1"/>
    <property type="molecule type" value="Genomic_DNA"/>
</dbReference>
<protein>
    <submittedName>
        <fullName evidence="5">T-complex protein 1 subunit zeta</fullName>
    </submittedName>
</protein>
<evidence type="ECO:0000313" key="6">
    <source>
        <dbReference type="Proteomes" id="UP000553632"/>
    </source>
</evidence>
<dbReference type="GO" id="GO:0005524">
    <property type="term" value="F:ATP binding"/>
    <property type="evidence" value="ECO:0007669"/>
    <property type="project" value="UniProtKB-KW"/>
</dbReference>
<evidence type="ECO:0000313" key="4">
    <source>
        <dbReference type="EMBL" id="KAF4703632.1"/>
    </source>
</evidence>
<evidence type="ECO:0000313" key="5">
    <source>
        <dbReference type="EMBL" id="KAF4746840.1"/>
    </source>
</evidence>
<keyword evidence="1" id="KW-0547">Nucleotide-binding</keyword>
<keyword evidence="2" id="KW-0067">ATP-binding</keyword>
<gene>
    <name evidence="5" type="primary">CCT6A_1</name>
    <name evidence="4" type="synonym">CCT6A_2</name>
    <name evidence="4" type="ORF">FOZ62_019378</name>
    <name evidence="5" type="ORF">FOZ63_021306</name>
</gene>
<evidence type="ECO:0000256" key="2">
    <source>
        <dbReference type="ARBA" id="ARBA00022840"/>
    </source>
</evidence>
<dbReference type="InterPro" id="IPR002423">
    <property type="entry name" value="Cpn60/GroEL/TCP-1"/>
</dbReference>
<organism evidence="5 6">
    <name type="scientific">Perkinsus olseni</name>
    <name type="common">Perkinsus atlanticus</name>
    <dbReference type="NCBI Taxonomy" id="32597"/>
    <lineage>
        <taxon>Eukaryota</taxon>
        <taxon>Sar</taxon>
        <taxon>Alveolata</taxon>
        <taxon>Perkinsozoa</taxon>
        <taxon>Perkinsea</taxon>
        <taxon>Perkinsida</taxon>
        <taxon>Perkinsidae</taxon>
        <taxon>Perkinsus</taxon>
    </lineage>
</organism>
<proteinExistence type="predicted"/>
<dbReference type="Gene3D" id="1.10.560.10">
    <property type="entry name" value="GroEL-like equatorial domain"/>
    <property type="match status" value="1"/>
</dbReference>
<dbReference type="Proteomes" id="UP000553632">
    <property type="component" value="Unassembled WGS sequence"/>
</dbReference>
<dbReference type="EMBL" id="JABANO010009437">
    <property type="protein sequence ID" value="KAF4746840.1"/>
    <property type="molecule type" value="Genomic_DNA"/>
</dbReference>
<accession>A0A7J6TR31</accession>
<name>A0A7J6TR31_PEROL</name>
<dbReference type="AlphaFoldDB" id="A0A7J6TR31"/>
<sequence length="108" mass="11726">MKKSVSGKTKLGVEVFAKAMLAIPQTLAENSGFDIQDTILTLQEEYQNADGEPVGLDVYTGDAISPAAEGIWDNYVVKKEYLALAPVLAQQLLLVDEVIRAGRQMGKE</sequence>
<evidence type="ECO:0000313" key="7">
    <source>
        <dbReference type="Proteomes" id="UP000574390"/>
    </source>
</evidence>
<dbReference type="Proteomes" id="UP000574390">
    <property type="component" value="Unassembled WGS sequence"/>
</dbReference>
<evidence type="ECO:0000256" key="3">
    <source>
        <dbReference type="ARBA" id="ARBA00023186"/>
    </source>
</evidence>
<comment type="caution">
    <text evidence="5">The sequence shown here is derived from an EMBL/GenBank/DDBJ whole genome shotgun (WGS) entry which is preliminary data.</text>
</comment>
<dbReference type="PANTHER" id="PTHR11353">
    <property type="entry name" value="CHAPERONIN"/>
    <property type="match status" value="1"/>
</dbReference>
<dbReference type="InterPro" id="IPR017998">
    <property type="entry name" value="Chaperone_TCP-1"/>
</dbReference>